<dbReference type="GO" id="GO:0004722">
    <property type="term" value="F:protein serine/threonine phosphatase activity"/>
    <property type="evidence" value="ECO:0007669"/>
    <property type="project" value="UniProtKB-EC"/>
</dbReference>
<dbReference type="InterPro" id="IPR029021">
    <property type="entry name" value="Prot-tyrosine_phosphatase-like"/>
</dbReference>
<keyword evidence="5 13" id="KW-0378">Hydrolase</keyword>
<dbReference type="GO" id="GO:0005737">
    <property type="term" value="C:cytoplasm"/>
    <property type="evidence" value="ECO:0007669"/>
    <property type="project" value="UniProtKB-SubCell"/>
</dbReference>
<protein>
    <recommendedName>
        <fullName evidence="13">Dual specificity protein phosphatase</fullName>
        <ecNumber evidence="13">3.1.3.16</ecNumber>
        <ecNumber evidence="13">3.1.3.48</ecNumber>
    </recommendedName>
</protein>
<dbReference type="EMBL" id="VOFY01000021">
    <property type="protein sequence ID" value="KAA8581479.1"/>
    <property type="molecule type" value="Genomic_DNA"/>
</dbReference>
<comment type="catalytic activity">
    <reaction evidence="11 13">
        <text>O-phospho-L-tyrosyl-[protein] + H2O = L-tyrosyl-[protein] + phosphate</text>
        <dbReference type="Rhea" id="RHEA:10684"/>
        <dbReference type="Rhea" id="RHEA-COMP:10136"/>
        <dbReference type="Rhea" id="RHEA-COMP:20101"/>
        <dbReference type="ChEBI" id="CHEBI:15377"/>
        <dbReference type="ChEBI" id="CHEBI:43474"/>
        <dbReference type="ChEBI" id="CHEBI:46858"/>
        <dbReference type="ChEBI" id="CHEBI:61978"/>
        <dbReference type="EC" id="3.1.3.48"/>
    </reaction>
</comment>
<dbReference type="GO" id="GO:0008138">
    <property type="term" value="F:protein tyrosine/serine/threonine phosphatase activity"/>
    <property type="evidence" value="ECO:0007669"/>
    <property type="project" value="UniProtKB-UniRule"/>
</dbReference>
<keyword evidence="17" id="KW-1185">Reference proteome</keyword>
<evidence type="ECO:0000256" key="3">
    <source>
        <dbReference type="ARBA" id="ARBA00008601"/>
    </source>
</evidence>
<dbReference type="PROSITE" id="PS50056">
    <property type="entry name" value="TYR_PHOSPHATASE_2"/>
    <property type="match status" value="1"/>
</dbReference>
<dbReference type="GO" id="GO:0004725">
    <property type="term" value="F:protein tyrosine phosphatase activity"/>
    <property type="evidence" value="ECO:0007669"/>
    <property type="project" value="UniProtKB-EC"/>
</dbReference>
<dbReference type="PROSITE" id="PS00383">
    <property type="entry name" value="TYR_PHOSPHATASE_1"/>
    <property type="match status" value="1"/>
</dbReference>
<comment type="function">
    <text evidence="13">Dual specificity phosphatase able to dephosphorylate phosphotyrosine, phosphoserine and phosphothreonine residues, with a preference for phosphotyrosine as a substrate.</text>
</comment>
<dbReference type="InterPro" id="IPR020405">
    <property type="entry name" value="Atypical_DUSP_subfamA"/>
</dbReference>
<reference evidence="16 17" key="1">
    <citation type="submission" date="2019-08" db="EMBL/GenBank/DDBJ databases">
        <title>A chromosome-level genome assembly, high-density linkage maps, and genome scans reveal the genomic architecture of hybrid incompatibilities underlying speciation via character displacement in darters (Percidae: Etheostominae).</title>
        <authorList>
            <person name="Moran R.L."/>
            <person name="Catchen J.M."/>
            <person name="Fuller R.C."/>
        </authorList>
    </citation>
    <scope>NUCLEOTIDE SEQUENCE [LARGE SCALE GENOMIC DNA]</scope>
    <source>
        <strain evidence="16">EspeVRDwgs_2016</strain>
        <tissue evidence="16">Muscle</tissue>
    </source>
</reference>
<comment type="subcellular location">
    <subcellularLocation>
        <location evidence="2">Cytoplasm</location>
    </subcellularLocation>
    <subcellularLocation>
        <location evidence="1">Nucleus</location>
    </subcellularLocation>
</comment>
<gene>
    <name evidence="16" type="ORF">FQN60_003060</name>
</gene>
<feature type="domain" description="Tyrosine-protein phosphatase" evidence="14">
    <location>
        <begin position="48"/>
        <end position="192"/>
    </location>
</feature>
<dbReference type="InterPro" id="IPR016130">
    <property type="entry name" value="Tyr_Pase_AS"/>
</dbReference>
<proteinExistence type="inferred from homology"/>
<dbReference type="PRINTS" id="PR01908">
    <property type="entry name" value="ADSPHPHTASE"/>
</dbReference>
<comment type="similarity">
    <text evidence="3 13">Belongs to the protein-tyrosine phosphatase family. Non-receptor class dual specificity subfamily.</text>
</comment>
<keyword evidence="4" id="KW-0963">Cytoplasm</keyword>
<keyword evidence="7" id="KW-0539">Nucleus</keyword>
<evidence type="ECO:0000256" key="1">
    <source>
        <dbReference type="ARBA" id="ARBA00004123"/>
    </source>
</evidence>
<evidence type="ECO:0000313" key="16">
    <source>
        <dbReference type="EMBL" id="KAA8581479.1"/>
    </source>
</evidence>
<dbReference type="EC" id="3.1.3.16" evidence="13"/>
<feature type="domain" description="Tyrosine specific protein phosphatases" evidence="15">
    <location>
        <begin position="118"/>
        <end position="171"/>
    </location>
</feature>
<evidence type="ECO:0000256" key="13">
    <source>
        <dbReference type="RuleBase" id="RU366038"/>
    </source>
</evidence>
<dbReference type="GO" id="GO:0005634">
    <property type="term" value="C:nucleus"/>
    <property type="evidence" value="ECO:0007669"/>
    <property type="project" value="UniProtKB-SubCell"/>
</dbReference>
<accession>A0A5J5CL84</accession>
<dbReference type="AlphaFoldDB" id="A0A5J5CL84"/>
<sequence length="201" mass="22795">MASQKSKTGTQINATKAAEEFSPLDEYVTPGGYELEKILNHGSVAYTHVNEVWPNVYIGDEQTAKDKYNLKKLGITHILNAAEGTWNNVDTGAGYYTDMDVVYYGVVAEDVTTFNLSQYFFSAARPSLKKDKLLVHCVMGRSRSATLFLAYLMICENMTVVDAIQHVKKRRRIIPNWGFLKQLRELDMQLLEKRKEGTEKS</sequence>
<evidence type="ECO:0000256" key="7">
    <source>
        <dbReference type="ARBA" id="ARBA00023242"/>
    </source>
</evidence>
<organism evidence="16 17">
    <name type="scientific">Etheostoma spectabile</name>
    <name type="common">orangethroat darter</name>
    <dbReference type="NCBI Taxonomy" id="54343"/>
    <lineage>
        <taxon>Eukaryota</taxon>
        <taxon>Metazoa</taxon>
        <taxon>Chordata</taxon>
        <taxon>Craniata</taxon>
        <taxon>Vertebrata</taxon>
        <taxon>Euteleostomi</taxon>
        <taxon>Actinopterygii</taxon>
        <taxon>Neopterygii</taxon>
        <taxon>Teleostei</taxon>
        <taxon>Neoteleostei</taxon>
        <taxon>Acanthomorphata</taxon>
        <taxon>Eupercaria</taxon>
        <taxon>Perciformes</taxon>
        <taxon>Percoidei</taxon>
        <taxon>Percidae</taxon>
        <taxon>Etheostomatinae</taxon>
        <taxon>Etheostoma</taxon>
    </lineage>
</organism>
<evidence type="ECO:0000256" key="4">
    <source>
        <dbReference type="ARBA" id="ARBA00022490"/>
    </source>
</evidence>
<dbReference type="InterPro" id="IPR000340">
    <property type="entry name" value="Dual-sp_phosphatase_cat-dom"/>
</dbReference>
<dbReference type="EC" id="3.1.3.48" evidence="13"/>
<dbReference type="SMART" id="SM00195">
    <property type="entry name" value="DSPc"/>
    <property type="match status" value="1"/>
</dbReference>
<evidence type="ECO:0000259" key="14">
    <source>
        <dbReference type="PROSITE" id="PS50054"/>
    </source>
</evidence>
<feature type="active site" description="Phosphocysteine intermediate" evidence="12">
    <location>
        <position position="137"/>
    </location>
</feature>
<dbReference type="GO" id="GO:0043409">
    <property type="term" value="P:negative regulation of MAPK cascade"/>
    <property type="evidence" value="ECO:0007669"/>
    <property type="project" value="TreeGrafter"/>
</dbReference>
<keyword evidence="6 13" id="KW-0904">Protein phosphatase</keyword>
<evidence type="ECO:0000259" key="15">
    <source>
        <dbReference type="PROSITE" id="PS50056"/>
    </source>
</evidence>
<dbReference type="PANTHER" id="PTHR45682">
    <property type="entry name" value="AGAP008228-PA"/>
    <property type="match status" value="1"/>
</dbReference>
<evidence type="ECO:0000256" key="2">
    <source>
        <dbReference type="ARBA" id="ARBA00004496"/>
    </source>
</evidence>
<dbReference type="PROSITE" id="PS50054">
    <property type="entry name" value="TYR_PHOSPHATASE_DUAL"/>
    <property type="match status" value="1"/>
</dbReference>
<comment type="caution">
    <text evidence="16">The sequence shown here is derived from an EMBL/GenBank/DDBJ whole genome shotgun (WGS) entry which is preliminary data.</text>
</comment>
<comment type="catalytic activity">
    <reaction evidence="9 13">
        <text>O-phospho-L-seryl-[protein] + H2O = L-seryl-[protein] + phosphate</text>
        <dbReference type="Rhea" id="RHEA:20629"/>
        <dbReference type="Rhea" id="RHEA-COMP:9863"/>
        <dbReference type="Rhea" id="RHEA-COMP:11604"/>
        <dbReference type="ChEBI" id="CHEBI:15377"/>
        <dbReference type="ChEBI" id="CHEBI:29999"/>
        <dbReference type="ChEBI" id="CHEBI:43474"/>
        <dbReference type="ChEBI" id="CHEBI:83421"/>
        <dbReference type="EC" id="3.1.3.16"/>
    </reaction>
</comment>
<dbReference type="SUPFAM" id="SSF52799">
    <property type="entry name" value="(Phosphotyrosine protein) phosphatases II"/>
    <property type="match status" value="1"/>
</dbReference>
<evidence type="ECO:0000256" key="10">
    <source>
        <dbReference type="ARBA" id="ARBA00048336"/>
    </source>
</evidence>
<evidence type="ECO:0000256" key="9">
    <source>
        <dbReference type="ARBA" id="ARBA00047761"/>
    </source>
</evidence>
<dbReference type="FunFam" id="3.90.190.10:FF:000037">
    <property type="entry name" value="dual specificity protein phosphatase 26"/>
    <property type="match status" value="1"/>
</dbReference>
<evidence type="ECO:0000256" key="12">
    <source>
        <dbReference type="PIRSR" id="PIRSR620405-1"/>
    </source>
</evidence>
<dbReference type="PANTHER" id="PTHR45682:SF6">
    <property type="entry name" value="DUAL SPECIFICITY PHOSPHATASE 29"/>
    <property type="match status" value="1"/>
</dbReference>
<dbReference type="InterPro" id="IPR000387">
    <property type="entry name" value="Tyr_Pase_dom"/>
</dbReference>
<comment type="function">
    <text evidence="8">Dual specificity phosphatase able to dephosphorylate phosphotyrosine, phosphoserine and phosphothreonine residues within the same substrate, with a preference for phosphotyrosine as a substrate. Involved in the modulation of AMPK and MAPK1/2 signaling pathways.</text>
</comment>
<dbReference type="Proteomes" id="UP000327493">
    <property type="component" value="Chromosome 21"/>
</dbReference>
<name>A0A5J5CL84_9PERO</name>
<dbReference type="InterPro" id="IPR020422">
    <property type="entry name" value="TYR_PHOSPHATASE_DUAL_dom"/>
</dbReference>
<dbReference type="GO" id="GO:0033549">
    <property type="term" value="F:MAP kinase phosphatase activity"/>
    <property type="evidence" value="ECO:0007669"/>
    <property type="project" value="TreeGrafter"/>
</dbReference>
<comment type="catalytic activity">
    <reaction evidence="10 13">
        <text>O-phospho-L-threonyl-[protein] + H2O = L-threonyl-[protein] + phosphate</text>
        <dbReference type="Rhea" id="RHEA:47004"/>
        <dbReference type="Rhea" id="RHEA-COMP:11060"/>
        <dbReference type="Rhea" id="RHEA-COMP:11605"/>
        <dbReference type="ChEBI" id="CHEBI:15377"/>
        <dbReference type="ChEBI" id="CHEBI:30013"/>
        <dbReference type="ChEBI" id="CHEBI:43474"/>
        <dbReference type="ChEBI" id="CHEBI:61977"/>
        <dbReference type="EC" id="3.1.3.16"/>
    </reaction>
</comment>
<dbReference type="Gene3D" id="3.90.190.10">
    <property type="entry name" value="Protein tyrosine phosphatase superfamily"/>
    <property type="match status" value="1"/>
</dbReference>
<evidence type="ECO:0000256" key="5">
    <source>
        <dbReference type="ARBA" id="ARBA00022801"/>
    </source>
</evidence>
<dbReference type="Pfam" id="PF00782">
    <property type="entry name" value="DSPc"/>
    <property type="match status" value="1"/>
</dbReference>
<dbReference type="PRINTS" id="PR01909">
    <property type="entry name" value="ADSPHPHTASEA"/>
</dbReference>
<evidence type="ECO:0000256" key="6">
    <source>
        <dbReference type="ARBA" id="ARBA00022912"/>
    </source>
</evidence>
<evidence type="ECO:0000313" key="17">
    <source>
        <dbReference type="Proteomes" id="UP000327493"/>
    </source>
</evidence>
<evidence type="ECO:0000256" key="11">
    <source>
        <dbReference type="ARBA" id="ARBA00051722"/>
    </source>
</evidence>
<evidence type="ECO:0000256" key="8">
    <source>
        <dbReference type="ARBA" id="ARBA00045755"/>
    </source>
</evidence>